<dbReference type="EMBL" id="JAVYJV010000010">
    <property type="protein sequence ID" value="KAK4361595.1"/>
    <property type="molecule type" value="Genomic_DNA"/>
</dbReference>
<feature type="region of interest" description="Disordered" evidence="1">
    <location>
        <begin position="24"/>
        <end position="51"/>
    </location>
</feature>
<evidence type="ECO:0000313" key="2">
    <source>
        <dbReference type="EMBL" id="KAK4361595.1"/>
    </source>
</evidence>
<sequence>MYVKFQYVDTSNCFHILNSTRPTPSIGISIPPTKKYKDKNQLHDPNGKIEKNKNLGVKFRHGVGYSNDDTQNGFLRKPVDKTEIEEKIDGQLSSKCSNEVKCAAD</sequence>
<reference evidence="2" key="1">
    <citation type="submission" date="2023-12" db="EMBL/GenBank/DDBJ databases">
        <title>Genome assembly of Anisodus tanguticus.</title>
        <authorList>
            <person name="Wang Y.-J."/>
        </authorList>
    </citation>
    <scope>NUCLEOTIDE SEQUENCE</scope>
    <source>
        <strain evidence="2">KB-2021</strain>
        <tissue evidence="2">Leaf</tissue>
    </source>
</reference>
<dbReference type="AlphaFoldDB" id="A0AAE1S196"/>
<accession>A0AAE1S196</accession>
<gene>
    <name evidence="2" type="ORF">RND71_020547</name>
</gene>
<proteinExistence type="predicted"/>
<protein>
    <submittedName>
        <fullName evidence="2">Uncharacterized protein</fullName>
    </submittedName>
</protein>
<evidence type="ECO:0000256" key="1">
    <source>
        <dbReference type="SAM" id="MobiDB-lite"/>
    </source>
</evidence>
<keyword evidence="3" id="KW-1185">Reference proteome</keyword>
<feature type="compositionally biased region" description="Low complexity" evidence="1">
    <location>
        <begin position="24"/>
        <end position="33"/>
    </location>
</feature>
<comment type="caution">
    <text evidence="2">The sequence shown here is derived from an EMBL/GenBank/DDBJ whole genome shotgun (WGS) entry which is preliminary data.</text>
</comment>
<name>A0AAE1S196_9SOLA</name>
<evidence type="ECO:0000313" key="3">
    <source>
        <dbReference type="Proteomes" id="UP001291623"/>
    </source>
</evidence>
<organism evidence="2 3">
    <name type="scientific">Anisodus tanguticus</name>
    <dbReference type="NCBI Taxonomy" id="243964"/>
    <lineage>
        <taxon>Eukaryota</taxon>
        <taxon>Viridiplantae</taxon>
        <taxon>Streptophyta</taxon>
        <taxon>Embryophyta</taxon>
        <taxon>Tracheophyta</taxon>
        <taxon>Spermatophyta</taxon>
        <taxon>Magnoliopsida</taxon>
        <taxon>eudicotyledons</taxon>
        <taxon>Gunneridae</taxon>
        <taxon>Pentapetalae</taxon>
        <taxon>asterids</taxon>
        <taxon>lamiids</taxon>
        <taxon>Solanales</taxon>
        <taxon>Solanaceae</taxon>
        <taxon>Solanoideae</taxon>
        <taxon>Hyoscyameae</taxon>
        <taxon>Anisodus</taxon>
    </lineage>
</organism>
<feature type="compositionally biased region" description="Basic and acidic residues" evidence="1">
    <location>
        <begin position="38"/>
        <end position="51"/>
    </location>
</feature>
<dbReference type="Proteomes" id="UP001291623">
    <property type="component" value="Unassembled WGS sequence"/>
</dbReference>